<reference evidence="3 4" key="1">
    <citation type="submission" date="2017-07" db="EMBL/GenBank/DDBJ databases">
        <title>Niveispirillum cyanobacteriorum sp. nov., isolated from cyanobacterial aggregates in a eutrophic lake.</title>
        <authorList>
            <person name="Cai H."/>
        </authorList>
    </citation>
    <scope>NUCLEOTIDE SEQUENCE [LARGE SCALE GENOMIC DNA]</scope>
    <source>
        <strain evidence="4">TH1-14</strain>
    </source>
</reference>
<dbReference type="AlphaFoldDB" id="A0A255Z8G9"/>
<feature type="chain" id="PRO_5012174582" description="Outer membrane protein beta-barrel domain-containing protein" evidence="2">
    <location>
        <begin position="40"/>
        <end position="456"/>
    </location>
</feature>
<accession>A0A255Z8G9</accession>
<comment type="caution">
    <text evidence="3">The sequence shown here is derived from an EMBL/GenBank/DDBJ whole genome shotgun (WGS) entry which is preliminary data.</text>
</comment>
<dbReference type="Proteomes" id="UP000216998">
    <property type="component" value="Unassembled WGS sequence"/>
</dbReference>
<name>A0A255Z8G9_9PROT</name>
<keyword evidence="4" id="KW-1185">Reference proteome</keyword>
<keyword evidence="2" id="KW-0732">Signal</keyword>
<sequence>MAGTFVMPVREGHSSRLFQVRTCLLAAGMSLVLGAPAFAQVTTDRQAVNATKGNNSAPITQEKDPGSDPEGNQDDKRVADSFQAKGIEAGAFLFLPSLETEASWTDNVFATASDARSDRFYRIVPGFRLRSRFLRHELNFTGELEKVMFEEYTEDDRLNVNVGADGRLDVRKGWEVTSNISFSDRAEDRGSPDAALSLKPVDTTQISAQLGSRLQEGRMIYQGTFSFNSYDIGNGRRSGGQVVNNSGRDRNEYEVTARVAYETIPNYFAVVEGSYNSRDYDNVVPGTSFDRSSDGYRLESGVGIDITDVIRGDFLVGYFDQEYDATTFGDPSGFSFRARFNWTPTRMTVVVPSLERSVQETIRSGVSAMVRTGAGLTVRHEFARNFVGTFSGNVAYEDYDKSNEDPWFYEARLRGLYAFTPEVHAGAEIRYRERDADGGSGQYDQWTMMWRLRLQY</sequence>
<evidence type="ECO:0000256" key="1">
    <source>
        <dbReference type="SAM" id="MobiDB-lite"/>
    </source>
</evidence>
<dbReference type="Pfam" id="PF10082">
    <property type="entry name" value="BBP2_2"/>
    <property type="match status" value="1"/>
</dbReference>
<dbReference type="EMBL" id="NOXU01000017">
    <property type="protein sequence ID" value="OYQ37175.1"/>
    <property type="molecule type" value="Genomic_DNA"/>
</dbReference>
<evidence type="ECO:0000256" key="2">
    <source>
        <dbReference type="SAM" id="SignalP"/>
    </source>
</evidence>
<organism evidence="3 4">
    <name type="scientific">Niveispirillum lacus</name>
    <dbReference type="NCBI Taxonomy" id="1981099"/>
    <lineage>
        <taxon>Bacteria</taxon>
        <taxon>Pseudomonadati</taxon>
        <taxon>Pseudomonadota</taxon>
        <taxon>Alphaproteobacteria</taxon>
        <taxon>Rhodospirillales</taxon>
        <taxon>Azospirillaceae</taxon>
        <taxon>Niveispirillum</taxon>
    </lineage>
</organism>
<gene>
    <name evidence="3" type="ORF">CHU95_02170</name>
</gene>
<evidence type="ECO:0000313" key="3">
    <source>
        <dbReference type="EMBL" id="OYQ37175.1"/>
    </source>
</evidence>
<evidence type="ECO:0000313" key="4">
    <source>
        <dbReference type="Proteomes" id="UP000216998"/>
    </source>
</evidence>
<feature type="compositionally biased region" description="Polar residues" evidence="1">
    <location>
        <begin position="49"/>
        <end position="59"/>
    </location>
</feature>
<evidence type="ECO:0008006" key="5">
    <source>
        <dbReference type="Google" id="ProtNLM"/>
    </source>
</evidence>
<proteinExistence type="predicted"/>
<dbReference type="InterPro" id="IPR018759">
    <property type="entry name" value="BBP2_2"/>
</dbReference>
<dbReference type="OrthoDB" id="7398962at2"/>
<feature type="signal peptide" evidence="2">
    <location>
        <begin position="1"/>
        <end position="39"/>
    </location>
</feature>
<feature type="region of interest" description="Disordered" evidence="1">
    <location>
        <begin position="49"/>
        <end position="76"/>
    </location>
</feature>
<protein>
    <recommendedName>
        <fullName evidence="5">Outer membrane protein beta-barrel domain-containing protein</fullName>
    </recommendedName>
</protein>